<evidence type="ECO:0000313" key="2">
    <source>
        <dbReference type="EMBL" id="QHS86067.1"/>
    </source>
</evidence>
<sequence length="344" mass="36595">MSYTDYLKRMVINTPKVIDTQMRLSDASSYTWRKKLESTLINRRTDHVINNSQDLGIAPRLFSPSVMGYPGSGFGGKVQDASSFTLSRGAHVIGRDTFRAANGTRRIRTVTTSVSGGCLTRTPASQVVSELGNAEHRPSSVIEESPLAGLNMGYMRQRIGSAVVAQQTNLCTSEFHALTKSHFVDTIPDVKFHKSGTAPQPVTTQTAGGRQNVQNPIICTTTNTSGVAKSIAVDAAGIGLQNPKADVPFNSYSAPPKNAIGSGPNLVHGAFVTSPTGPQVGGQIRGGVRADKVGGVSVVQKGTITHRGSGGRTRIPYPYMGREGNQPPAPAQLKINDPNHYKVT</sequence>
<dbReference type="AlphaFoldDB" id="A0A6C0B1I3"/>
<name>A0A6C0B1I3_9ZZZZ</name>
<organism evidence="2">
    <name type="scientific">viral metagenome</name>
    <dbReference type="NCBI Taxonomy" id="1070528"/>
    <lineage>
        <taxon>unclassified sequences</taxon>
        <taxon>metagenomes</taxon>
        <taxon>organismal metagenomes</taxon>
    </lineage>
</organism>
<accession>A0A6C0B1I3</accession>
<reference evidence="2" key="1">
    <citation type="journal article" date="2020" name="Nature">
        <title>Giant virus diversity and host interactions through global metagenomics.</title>
        <authorList>
            <person name="Schulz F."/>
            <person name="Roux S."/>
            <person name="Paez-Espino D."/>
            <person name="Jungbluth S."/>
            <person name="Walsh D.A."/>
            <person name="Denef V.J."/>
            <person name="McMahon K.D."/>
            <person name="Konstantinidis K.T."/>
            <person name="Eloe-Fadrosh E.A."/>
            <person name="Kyrpides N.C."/>
            <person name="Woyke T."/>
        </authorList>
    </citation>
    <scope>NUCLEOTIDE SEQUENCE</scope>
    <source>
        <strain evidence="2">GVMAG-M-3300009185-7</strain>
    </source>
</reference>
<feature type="region of interest" description="Disordered" evidence="1">
    <location>
        <begin position="323"/>
        <end position="344"/>
    </location>
</feature>
<protein>
    <submittedName>
        <fullName evidence="2">Uncharacterized protein</fullName>
    </submittedName>
</protein>
<proteinExistence type="predicted"/>
<dbReference type="EMBL" id="MN739050">
    <property type="protein sequence ID" value="QHS86067.1"/>
    <property type="molecule type" value="Genomic_DNA"/>
</dbReference>
<evidence type="ECO:0000256" key="1">
    <source>
        <dbReference type="SAM" id="MobiDB-lite"/>
    </source>
</evidence>